<keyword evidence="3" id="KW-1133">Transmembrane helix</keyword>
<comment type="caution">
    <text evidence="6">The sequence shown here is derived from an EMBL/GenBank/DDBJ whole genome shotgun (WGS) entry which is preliminary data.</text>
</comment>
<proteinExistence type="predicted"/>
<evidence type="ECO:0000313" key="6">
    <source>
        <dbReference type="EMBL" id="KKN37527.1"/>
    </source>
</evidence>
<dbReference type="InterPro" id="IPR010652">
    <property type="entry name" value="DUF1232"/>
</dbReference>
<evidence type="ECO:0000259" key="5">
    <source>
        <dbReference type="Pfam" id="PF06803"/>
    </source>
</evidence>
<gene>
    <name evidence="6" type="ORF">LCGC14_0762730</name>
</gene>
<comment type="subcellular location">
    <subcellularLocation>
        <location evidence="1">Endomembrane system</location>
        <topology evidence="1">Multi-pass membrane protein</topology>
    </subcellularLocation>
</comment>
<evidence type="ECO:0000256" key="2">
    <source>
        <dbReference type="ARBA" id="ARBA00022692"/>
    </source>
</evidence>
<dbReference type="AlphaFoldDB" id="A0A0F9QKI2"/>
<protein>
    <recommendedName>
        <fullName evidence="5">DUF1232 domain-containing protein</fullName>
    </recommendedName>
</protein>
<evidence type="ECO:0000256" key="4">
    <source>
        <dbReference type="ARBA" id="ARBA00023136"/>
    </source>
</evidence>
<name>A0A0F9QKI2_9ZZZZ</name>
<keyword evidence="2" id="KW-0812">Transmembrane</keyword>
<reference evidence="6" key="1">
    <citation type="journal article" date="2015" name="Nature">
        <title>Complex archaea that bridge the gap between prokaryotes and eukaryotes.</title>
        <authorList>
            <person name="Spang A."/>
            <person name="Saw J.H."/>
            <person name="Jorgensen S.L."/>
            <person name="Zaremba-Niedzwiedzka K."/>
            <person name="Martijn J."/>
            <person name="Lind A.E."/>
            <person name="van Eijk R."/>
            <person name="Schleper C."/>
            <person name="Guy L."/>
            <person name="Ettema T.J."/>
        </authorList>
    </citation>
    <scope>NUCLEOTIDE SEQUENCE</scope>
</reference>
<feature type="non-terminal residue" evidence="6">
    <location>
        <position position="1"/>
    </location>
</feature>
<keyword evidence="4" id="KW-0472">Membrane</keyword>
<evidence type="ECO:0000256" key="3">
    <source>
        <dbReference type="ARBA" id="ARBA00022989"/>
    </source>
</evidence>
<sequence>WLIGAAVAYLLMPFDLIPDFIPVLGQLDDLIIVPGLIWLGLRCIPMSLKQEIRRIVEQDQQAHFSE</sequence>
<dbReference type="GO" id="GO:0012505">
    <property type="term" value="C:endomembrane system"/>
    <property type="evidence" value="ECO:0007669"/>
    <property type="project" value="UniProtKB-SubCell"/>
</dbReference>
<evidence type="ECO:0000256" key="1">
    <source>
        <dbReference type="ARBA" id="ARBA00004127"/>
    </source>
</evidence>
<feature type="domain" description="DUF1232" evidence="5">
    <location>
        <begin position="1"/>
        <end position="34"/>
    </location>
</feature>
<organism evidence="6">
    <name type="scientific">marine sediment metagenome</name>
    <dbReference type="NCBI Taxonomy" id="412755"/>
    <lineage>
        <taxon>unclassified sequences</taxon>
        <taxon>metagenomes</taxon>
        <taxon>ecological metagenomes</taxon>
    </lineage>
</organism>
<accession>A0A0F9QKI2</accession>
<dbReference type="EMBL" id="LAZR01001888">
    <property type="protein sequence ID" value="KKN37527.1"/>
    <property type="molecule type" value="Genomic_DNA"/>
</dbReference>
<dbReference type="Pfam" id="PF06803">
    <property type="entry name" value="DUF1232"/>
    <property type="match status" value="1"/>
</dbReference>